<evidence type="ECO:0000313" key="2">
    <source>
        <dbReference type="EMBL" id="KDB23488.1"/>
    </source>
</evidence>
<evidence type="ECO:0000313" key="3">
    <source>
        <dbReference type="Proteomes" id="UP000024533"/>
    </source>
</evidence>
<dbReference type="AlphaFoldDB" id="A0A059J722"/>
<dbReference type="HOGENOM" id="CLU_1005404_0_0_1"/>
<feature type="region of interest" description="Disordered" evidence="1">
    <location>
        <begin position="249"/>
        <end position="277"/>
    </location>
</feature>
<protein>
    <submittedName>
        <fullName evidence="2">Uncharacterized protein</fullName>
    </submittedName>
</protein>
<feature type="compositionally biased region" description="Polar residues" evidence="1">
    <location>
        <begin position="249"/>
        <end position="258"/>
    </location>
</feature>
<evidence type="ECO:0000256" key="1">
    <source>
        <dbReference type="SAM" id="MobiDB-lite"/>
    </source>
</evidence>
<gene>
    <name evidence="2" type="ORF">H109_04616</name>
</gene>
<keyword evidence="3" id="KW-1185">Reference proteome</keyword>
<accession>A0A059J722</accession>
<organism evidence="2 3">
    <name type="scientific">Trichophyton interdigitale (strain MR816)</name>
    <dbReference type="NCBI Taxonomy" id="1215338"/>
    <lineage>
        <taxon>Eukaryota</taxon>
        <taxon>Fungi</taxon>
        <taxon>Dikarya</taxon>
        <taxon>Ascomycota</taxon>
        <taxon>Pezizomycotina</taxon>
        <taxon>Eurotiomycetes</taxon>
        <taxon>Eurotiomycetidae</taxon>
        <taxon>Onygenales</taxon>
        <taxon>Arthrodermataceae</taxon>
        <taxon>Trichophyton</taxon>
    </lineage>
</organism>
<name>A0A059J722_TRIIM</name>
<dbReference type="EMBL" id="AOKY01000303">
    <property type="protein sequence ID" value="KDB23488.1"/>
    <property type="molecule type" value="Genomic_DNA"/>
</dbReference>
<feature type="compositionally biased region" description="Pro residues" evidence="1">
    <location>
        <begin position="268"/>
        <end position="277"/>
    </location>
</feature>
<sequence>MVLLLAKNMRRSEDNGQSYSGIVQLFRVFITFRDYPPSRDFGTIRAISSFSPIVPPYTRSAKVPCGRCQSPPWPLEATENEIIAGLTGWVPSKLEGDITEYVSSSIKSRRQFSCAEFALPGGNTEPEPPPFLYGVHKCAFGLFGIIGIVRRVIKKTSEPIRRSFGITLSCVLLQPHTRQASRGPFIRDHSSLWRLNTAYLANSPVRITIDLVKRILSIWQKTQFGTKVGRLLRLSTNKSTLKIASGTSVRLDNPTSDSDSSDALPGRFPLPSPYFHA</sequence>
<dbReference type="Proteomes" id="UP000024533">
    <property type="component" value="Unassembled WGS sequence"/>
</dbReference>
<proteinExistence type="predicted"/>
<reference evidence="2 3" key="1">
    <citation type="submission" date="2014-02" db="EMBL/GenBank/DDBJ databases">
        <title>The Genome Sequence of Trichophyton interdigitale MR816.</title>
        <authorList>
            <consortium name="The Broad Institute Genomics Platform"/>
            <person name="Cuomo C.A."/>
            <person name="White T.C."/>
            <person name="Graser Y."/>
            <person name="Martinez-Rossi N."/>
            <person name="Heitman J."/>
            <person name="Young S.K."/>
            <person name="Zeng Q."/>
            <person name="Gargeya S."/>
            <person name="Abouelleil A."/>
            <person name="Alvarado L."/>
            <person name="Chapman S.B."/>
            <person name="Gainer-Dewar J."/>
            <person name="Goldberg J."/>
            <person name="Griggs A."/>
            <person name="Gujja S."/>
            <person name="Hansen M."/>
            <person name="Howarth C."/>
            <person name="Imamovic A."/>
            <person name="Larimer J."/>
            <person name="Martinez D."/>
            <person name="Murphy C."/>
            <person name="Pearson M.D."/>
            <person name="Persinoti G."/>
            <person name="Poon T."/>
            <person name="Priest M."/>
            <person name="Roberts A.D."/>
            <person name="Saif S."/>
            <person name="Shea T.D."/>
            <person name="Sykes S.N."/>
            <person name="Wortman J."/>
            <person name="Nusbaum C."/>
            <person name="Birren B."/>
        </authorList>
    </citation>
    <scope>NUCLEOTIDE SEQUENCE [LARGE SCALE GENOMIC DNA]</scope>
    <source>
        <strain evidence="2 3">MR816</strain>
    </source>
</reference>
<comment type="caution">
    <text evidence="2">The sequence shown here is derived from an EMBL/GenBank/DDBJ whole genome shotgun (WGS) entry which is preliminary data.</text>
</comment>